<protein>
    <submittedName>
        <fullName evidence="4">Mucin-2-like</fullName>
    </submittedName>
</protein>
<feature type="compositionally biased region" description="Low complexity" evidence="2">
    <location>
        <begin position="1236"/>
        <end position="1249"/>
    </location>
</feature>
<sequence length="1727" mass="185633">MKPDGVDVATVEPMEALNAGPEIEVVPAGGAQDQALPGTQTEAEPQPAEALSANDKTGKEKSADPKTKTKAPTKTKTSTAGTKTSTTGTKTSTTSSRPTTAQSRLTNGTQKTQANGVAKKTTTAGLEKKTLTSAAPKKTLGSTAVPTTRTSVKTTEKKPAAAPANGVKKTPAASASSLKSNPKTSAPAPRPASASTTKPISTASPKPPVSKTTRPAGTTPAARSSPATPKPATPTAASKTTSASRPTTATPKTPSTTAKPSPAKTTAPPAGRTPTAKTTTPVKKDVSKQPSTPAAKKPSASPLTRPAPAKTTKPDTPKSATAAKPESASKKPPTSSKAVDAKTSKPKENKAAPSKEISASAKTTSKSSAKTSSPKKAVGSSTPMPVKRGPKTTQPADATEGQKEDILPIVAAVAAPVAAAAAVVSMTTSEEAPEHSATPSVPAASEEAPEASPAVCEVKADVTASALEKAPEDTEMPRVPPTCDETPEDTVTPVILAFDEMTEDTVPPVIPPASDERPEDTATPVISPASEETLEEKVTPALYLVSDETPDDTATPFIPSASDELLEEKVTPARHPSDETLEETAASVLHPASEEPQAFDEILEDRVTSFISSASDEMLEEKTTPVLHPSSDEMLEETVTSALHTGFEEPQAFDEMLEDRVTSFITSVSDEMLEETVTHVLHPASDEMLKETVTSSLPPDSEEALEDTFTPIPHPTSYETLKDTVTPVLHPASVEALEESVAPVISASEEEEHVHPQDIPQSMDLSKDDSAVSQLAATVDLVSLNEPVSAVSPLGTTLQNSAPLLEMHGPAETWSQSLYPSTMTPDEQEQEDEDGVQDVIQMSSFAAENIIQGFDLLSCTGADPFRSQAPVSPCQEKEEAVEKAEEEINEDVDEEEDEEREIDRVQAVSQTVIDNDCIKGVADFVSSDWGMMQSDDRNISYAYEREETSPFNTENSCTDKETSDIFLNEQPFQGPPGIDSYCDEDEDEEDDEKEEEHENTEQYHEQHKDNEFVEKDVEMVCSRMAESGICSNDRDDDEDYGGEDYREEAHLSLDNKGHAVDAPSMTKTEAWGHSNPFSEPWVQSAFIVSESNPIDTRSEEPDTPPKSPVESFLHINPPLIETSEPQPDVQEQTKSAFPVESGILAAPAIGMSQSSTLSGTALAAHSSSETSTPEELQDYDSSSGVESRSDKQQTPVPAMQMDMDQDLGIHLERGDGEEEEAETLPADEVLGEGLTAPASVPSSPSSSGDEASDTEGELQINDPDVAVDESAAIPHNLVSLEEDEEVPGQMGEEDGDTPQSANSVASYGFDCSNSNAHSTAESCGKSPGIFSLENEEQLPEEFKDPSFIKELTLPAASAYSDDLLGGPVDLLPISEPKERDAGFDEHYMMCRKTEPTAMEELDPESPMHLSPQHGDDSDGQPPYYSTICDKTDNFLAGNGETWSDPEIDERQQENQTTLIHDTSDDNYLAPLPNTRQTRGDESTRVPQSAAVPNAQHQLQLRHIRQRQEQERLCRLRLEEERQRQEQQRALERQRRELLQLQLQQQQQERRLRRQILQRQLDIQQQHRHKQQPPPSLLPSPSSGLCTIYEAMETSEEDEEEDTEIESRGNDDSPPRSVPSDLPLRVANGNLRRPPAEDLDWNTKLDMVQQLIHQALLLTGEDGCPPLLYLPGQGGGVLSPLDSGLWPHIISCFNSSTATVASVSSYSPVSHGSSPQGDWTVVELETYH</sequence>
<dbReference type="PRINTS" id="PR01217">
    <property type="entry name" value="PRICHEXTENSN"/>
</dbReference>
<dbReference type="PANTHER" id="PTHR22427">
    <property type="entry name" value="GH15728P"/>
    <property type="match status" value="1"/>
</dbReference>
<dbReference type="EMBL" id="JAFHDT010000011">
    <property type="protein sequence ID" value="KAI7803999.1"/>
    <property type="molecule type" value="Genomic_DNA"/>
</dbReference>
<feature type="compositionally biased region" description="Acidic residues" evidence="2">
    <location>
        <begin position="981"/>
        <end position="998"/>
    </location>
</feature>
<feature type="region of interest" description="Disordered" evidence="2">
    <location>
        <begin position="501"/>
        <end position="596"/>
    </location>
</feature>
<name>A0A9W7TVU2_TRIRA</name>
<dbReference type="Proteomes" id="UP001059041">
    <property type="component" value="Linkage Group LG11"/>
</dbReference>
<feature type="compositionally biased region" description="Low complexity" evidence="2">
    <location>
        <begin position="212"/>
        <end position="227"/>
    </location>
</feature>
<feature type="compositionally biased region" description="Polar residues" evidence="2">
    <location>
        <begin position="1123"/>
        <end position="1135"/>
    </location>
</feature>
<feature type="coiled-coil region" evidence="1">
    <location>
        <begin position="1514"/>
        <end position="1550"/>
    </location>
</feature>
<feature type="compositionally biased region" description="Low complexity" evidence="2">
    <location>
        <begin position="74"/>
        <end position="100"/>
    </location>
</feature>
<feature type="compositionally biased region" description="Basic and acidic residues" evidence="2">
    <location>
        <begin position="339"/>
        <end position="350"/>
    </location>
</feature>
<organism evidence="4 5">
    <name type="scientific">Triplophysa rosa</name>
    <name type="common">Cave loach</name>
    <dbReference type="NCBI Taxonomy" id="992332"/>
    <lineage>
        <taxon>Eukaryota</taxon>
        <taxon>Metazoa</taxon>
        <taxon>Chordata</taxon>
        <taxon>Craniata</taxon>
        <taxon>Vertebrata</taxon>
        <taxon>Euteleostomi</taxon>
        <taxon>Actinopterygii</taxon>
        <taxon>Neopterygii</taxon>
        <taxon>Teleostei</taxon>
        <taxon>Ostariophysi</taxon>
        <taxon>Cypriniformes</taxon>
        <taxon>Nemacheilidae</taxon>
        <taxon>Triplophysa</taxon>
    </lineage>
</organism>
<feature type="region of interest" description="Disordered" evidence="2">
    <location>
        <begin position="967"/>
        <end position="1012"/>
    </location>
</feature>
<feature type="compositionally biased region" description="Low complexity" evidence="2">
    <location>
        <begin position="358"/>
        <end position="377"/>
    </location>
</feature>
<feature type="compositionally biased region" description="Acidic residues" evidence="2">
    <location>
        <begin position="1280"/>
        <end position="1296"/>
    </location>
</feature>
<evidence type="ECO:0000313" key="4">
    <source>
        <dbReference type="EMBL" id="KAI7803999.1"/>
    </source>
</evidence>
<keyword evidence="5" id="KW-1185">Reference proteome</keyword>
<feature type="compositionally biased region" description="Basic and acidic residues" evidence="2">
    <location>
        <begin position="56"/>
        <end position="67"/>
    </location>
</feature>
<feature type="region of interest" description="Disordered" evidence="2">
    <location>
        <begin position="1398"/>
        <end position="1430"/>
    </location>
</feature>
<feature type="region of interest" description="Disordered" evidence="2">
    <location>
        <begin position="420"/>
        <end position="455"/>
    </location>
</feature>
<feature type="region of interest" description="Disordered" evidence="2">
    <location>
        <begin position="467"/>
        <end position="489"/>
    </location>
</feature>
<feature type="compositionally biased region" description="Low complexity" evidence="2">
    <location>
        <begin position="436"/>
        <end position="455"/>
    </location>
</feature>
<feature type="region of interest" description="Disordered" evidence="2">
    <location>
        <begin position="1"/>
        <end position="403"/>
    </location>
</feature>
<dbReference type="PANTHER" id="PTHR22427:SF8">
    <property type="entry name" value="PROLINE-RICH PROTEIN 36"/>
    <property type="match status" value="1"/>
</dbReference>
<feature type="region of interest" description="Disordered" evidence="2">
    <location>
        <begin position="1458"/>
        <end position="1499"/>
    </location>
</feature>
<accession>A0A9W7TVU2</accession>
<evidence type="ECO:0000256" key="1">
    <source>
        <dbReference type="SAM" id="Coils"/>
    </source>
</evidence>
<feature type="compositionally biased region" description="Polar residues" evidence="2">
    <location>
        <begin position="140"/>
        <end position="153"/>
    </location>
</feature>
<feature type="compositionally biased region" description="Low complexity" evidence="2">
    <location>
        <begin position="233"/>
        <end position="281"/>
    </location>
</feature>
<proteinExistence type="predicted"/>
<feature type="compositionally biased region" description="Acidic residues" evidence="2">
    <location>
        <begin position="1592"/>
        <end position="1603"/>
    </location>
</feature>
<feature type="compositionally biased region" description="Polar residues" evidence="2">
    <location>
        <begin position="1155"/>
        <end position="1186"/>
    </location>
</feature>
<feature type="compositionally biased region" description="Low complexity" evidence="2">
    <location>
        <begin position="317"/>
        <end position="338"/>
    </location>
</feature>
<comment type="caution">
    <text evidence="4">The sequence shown here is derived from an EMBL/GenBank/DDBJ whole genome shotgun (WGS) entry which is preliminary data.</text>
</comment>
<feature type="compositionally biased region" description="Basic and acidic residues" evidence="2">
    <location>
        <begin position="1604"/>
        <end position="1613"/>
    </location>
</feature>
<evidence type="ECO:0000259" key="3">
    <source>
        <dbReference type="Pfam" id="PF15363"/>
    </source>
</evidence>
<keyword evidence="1" id="KW-0175">Coiled coil</keyword>
<feature type="region of interest" description="Disordered" evidence="2">
    <location>
        <begin position="1561"/>
        <end position="1636"/>
    </location>
</feature>
<feature type="compositionally biased region" description="Polar residues" evidence="2">
    <location>
        <begin position="1297"/>
        <end position="1321"/>
    </location>
</feature>
<feature type="region of interest" description="Disordered" evidence="2">
    <location>
        <begin position="1155"/>
        <end position="1338"/>
    </location>
</feature>
<feature type="coiled-coil region" evidence="1">
    <location>
        <begin position="874"/>
        <end position="901"/>
    </location>
</feature>
<dbReference type="InterPro" id="IPR027907">
    <property type="entry name" value="BTBD8_C"/>
</dbReference>
<feature type="compositionally biased region" description="Low complexity" evidence="2">
    <location>
        <begin position="182"/>
        <end position="199"/>
    </location>
</feature>
<feature type="compositionally biased region" description="Polar residues" evidence="2">
    <location>
        <begin position="101"/>
        <end position="124"/>
    </location>
</feature>
<feature type="domain" description="BTB/POZ" evidence="3">
    <location>
        <begin position="1685"/>
        <end position="1727"/>
    </location>
</feature>
<dbReference type="Pfam" id="PF15363">
    <property type="entry name" value="BTBD8_C"/>
    <property type="match status" value="1"/>
</dbReference>
<feature type="compositionally biased region" description="Basic and acidic residues" evidence="2">
    <location>
        <begin position="999"/>
        <end position="1012"/>
    </location>
</feature>
<feature type="compositionally biased region" description="Basic and acidic residues" evidence="2">
    <location>
        <begin position="567"/>
        <end position="578"/>
    </location>
</feature>
<evidence type="ECO:0000256" key="2">
    <source>
        <dbReference type="SAM" id="MobiDB-lite"/>
    </source>
</evidence>
<evidence type="ECO:0000313" key="5">
    <source>
        <dbReference type="Proteomes" id="UP001059041"/>
    </source>
</evidence>
<gene>
    <name evidence="4" type="ORF">IRJ41_017994</name>
</gene>
<reference evidence="4" key="1">
    <citation type="submission" date="2021-02" db="EMBL/GenBank/DDBJ databases">
        <title>Comparative genomics reveals that relaxation of natural selection precedes convergent phenotypic evolution of cavefish.</title>
        <authorList>
            <person name="Peng Z."/>
        </authorList>
    </citation>
    <scope>NUCLEOTIDE SEQUENCE</scope>
    <source>
        <tissue evidence="4">Muscle</tissue>
    </source>
</reference>
<feature type="region of interest" description="Disordered" evidence="2">
    <location>
        <begin position="1090"/>
        <end position="1138"/>
    </location>
</feature>